<dbReference type="GO" id="GO:0034975">
    <property type="term" value="P:protein folding in endoplasmic reticulum"/>
    <property type="evidence" value="ECO:0007669"/>
    <property type="project" value="TreeGrafter"/>
</dbReference>
<proteinExistence type="inferred from homology"/>
<keyword evidence="10" id="KW-0325">Glycoprotein</keyword>
<dbReference type="InterPro" id="IPR026895">
    <property type="entry name" value="EMC1"/>
</dbReference>
<accession>A0AAD5E2F5</accession>
<evidence type="ECO:0000256" key="5">
    <source>
        <dbReference type="ARBA" id="ARBA00022692"/>
    </source>
</evidence>
<comment type="subcellular location">
    <subcellularLocation>
        <location evidence="1">Endoplasmic reticulum membrane</location>
        <topology evidence="1">Single-pass type I membrane protein</topology>
    </subcellularLocation>
</comment>
<evidence type="ECO:0000313" key="17">
    <source>
        <dbReference type="Proteomes" id="UP001206595"/>
    </source>
</evidence>
<dbReference type="Pfam" id="PF25293">
    <property type="entry name" value="Beta-prop_EMC1_N"/>
    <property type="match status" value="1"/>
</dbReference>
<dbReference type="PANTHER" id="PTHR21573:SF0">
    <property type="entry name" value="ER MEMBRANE PROTEIN COMPLEX SUBUNIT 1"/>
    <property type="match status" value="1"/>
</dbReference>
<evidence type="ECO:0000259" key="14">
    <source>
        <dbReference type="Pfam" id="PF07774"/>
    </source>
</evidence>
<evidence type="ECO:0000313" key="16">
    <source>
        <dbReference type="EMBL" id="KAI8576343.1"/>
    </source>
</evidence>
<feature type="compositionally biased region" description="Basic and acidic residues" evidence="11">
    <location>
        <begin position="872"/>
        <end position="888"/>
    </location>
</feature>
<dbReference type="InterPro" id="IPR015943">
    <property type="entry name" value="WD40/YVTN_repeat-like_dom_sf"/>
</dbReference>
<evidence type="ECO:0000256" key="6">
    <source>
        <dbReference type="ARBA" id="ARBA00022729"/>
    </source>
</evidence>
<dbReference type="SUPFAM" id="SSF50998">
    <property type="entry name" value="Quinoprotein alcohol dehydrogenase-like"/>
    <property type="match status" value="1"/>
</dbReference>
<evidence type="ECO:0000256" key="8">
    <source>
        <dbReference type="ARBA" id="ARBA00022989"/>
    </source>
</evidence>
<dbReference type="Proteomes" id="UP001206595">
    <property type="component" value="Unassembled WGS sequence"/>
</dbReference>
<evidence type="ECO:0000256" key="1">
    <source>
        <dbReference type="ARBA" id="ARBA00004115"/>
    </source>
</evidence>
<feature type="chain" id="PRO_5042258639" description="ER membrane protein complex subunit 1" evidence="13">
    <location>
        <begin position="28"/>
        <end position="987"/>
    </location>
</feature>
<evidence type="ECO:0000256" key="2">
    <source>
        <dbReference type="ARBA" id="ARBA00007904"/>
    </source>
</evidence>
<feature type="domain" description="EMC1 first beta-propeller" evidence="15">
    <location>
        <begin position="27"/>
        <end position="408"/>
    </location>
</feature>
<evidence type="ECO:0000256" key="7">
    <source>
        <dbReference type="ARBA" id="ARBA00022824"/>
    </source>
</evidence>
<keyword evidence="5 12" id="KW-0812">Transmembrane</keyword>
<dbReference type="AlphaFoldDB" id="A0AAD5E2F5"/>
<evidence type="ECO:0000259" key="15">
    <source>
        <dbReference type="Pfam" id="PF25293"/>
    </source>
</evidence>
<evidence type="ECO:0000256" key="9">
    <source>
        <dbReference type="ARBA" id="ARBA00023136"/>
    </source>
</evidence>
<dbReference type="InterPro" id="IPR011047">
    <property type="entry name" value="Quinoprotein_ADH-like_sf"/>
</dbReference>
<keyword evidence="8 12" id="KW-1133">Transmembrane helix</keyword>
<keyword evidence="6 13" id="KW-0732">Signal</keyword>
<reference evidence="16" key="1">
    <citation type="submission" date="2021-06" db="EMBL/GenBank/DDBJ databases">
        <authorList>
            <consortium name="DOE Joint Genome Institute"/>
            <person name="Mondo S.J."/>
            <person name="Amses K.R."/>
            <person name="Simmons D.R."/>
            <person name="Longcore J.E."/>
            <person name="Seto K."/>
            <person name="Alves G.H."/>
            <person name="Bonds A.E."/>
            <person name="Quandt C.A."/>
            <person name="Davis W.J."/>
            <person name="Chang Y."/>
            <person name="Letcher P.M."/>
            <person name="Powell M.J."/>
            <person name="Kuo A."/>
            <person name="Labutti K."/>
            <person name="Pangilinan J."/>
            <person name="Andreopoulos W."/>
            <person name="Tritt A."/>
            <person name="Riley R."/>
            <person name="Hundley H."/>
            <person name="Johnson J."/>
            <person name="Lipzen A."/>
            <person name="Barry K."/>
            <person name="Berbee M.L."/>
            <person name="Buchler N.E."/>
            <person name="Grigoriev I.V."/>
            <person name="Spatafora J.W."/>
            <person name="Stajich J.E."/>
            <person name="James T.Y."/>
        </authorList>
    </citation>
    <scope>NUCLEOTIDE SEQUENCE</scope>
    <source>
        <strain evidence="16">AG</strain>
    </source>
</reference>
<keyword evidence="9 12" id="KW-0472">Membrane</keyword>
<organism evidence="16 17">
    <name type="scientific">Umbelopsis ramanniana AG</name>
    <dbReference type="NCBI Taxonomy" id="1314678"/>
    <lineage>
        <taxon>Eukaryota</taxon>
        <taxon>Fungi</taxon>
        <taxon>Fungi incertae sedis</taxon>
        <taxon>Mucoromycota</taxon>
        <taxon>Mucoromycotina</taxon>
        <taxon>Umbelopsidomycetes</taxon>
        <taxon>Umbelopsidales</taxon>
        <taxon>Umbelopsidaceae</taxon>
        <taxon>Umbelopsis</taxon>
    </lineage>
</organism>
<comment type="subunit">
    <text evidence="3">Component of the ER membrane protein complex (EMC).</text>
</comment>
<comment type="similarity">
    <text evidence="2">Belongs to the EMC1 family.</text>
</comment>
<dbReference type="InterPro" id="IPR058545">
    <property type="entry name" value="Beta-prop_EMC1_1st"/>
</dbReference>
<sequence length="987" mass="110292">MYRQSNRISIWLLIGTLLASCIQIAHAVFEDQAGVLDWHHAWIGTPEIATERNGLIYTVTSRNVIAALNASTGEIEWRQLLERPVASFKMNDDALFTITDEKLPLLQVWDSPSGKLLWQDRKVDDLSKDAAILDAVFLSTGDVAILTSSGSVVIRTKDGGQHWRWVPELSSSTTPVSLAEVDGHVYVINEHKGVLSNSLQVHKLDTQHGIVQDEYKLSASPKDLDLVKVINGHVVWIEKNHIKTNALGSSDISTVSIDSFEAFHSKAIISDTYAITILDQGSNEFLLTGQFISDEQPYHVAAVLKVDGNAVKLTLNLGTSFYSHTVSAHGNTVAALQRQSKNTLTLLLKHTKSDAETAKSIIEHSSDHTGEVRYFSLLSTVPLHTLVVYDDGSMRLYHGSDLAWSREESLAYIADSEFVDLPEEKLWSQMADETSEVPEQHSPIQRYIHRLQSDIAKLPELPQWFLTRFSGVMEALQKKRELTPVYLSQQSLNDSETPSMIYRDNFGLRKLIISVTSTGKVVAQDTQNQGKLIWAKYYPNVQFEQVISVRAATVKMPPLIVAIGRNVEEGTMVLYRLNALDGDEYYTEDASIAESFDPILETPTIATKVFTLPVQEPDERTQILALYDAGTTRVYIYPDTEGARSAFSEFLPSFYFSLVNKDSTAIKGYQVVEGYRGSLTASAVWNFDVPKGSTLVALGSRSPHEKVASLGRVLGNRNVLYKYLNPNLFAVAIADPQAQTMTLTLLDGVKGSVLYQVTHEDVDTIHHDVHIGTSENWIVYHYWSNGAIRGSAKAYQVSVLELYEGSGENERIDSKSLSGYDNQRPHIRADTFVFPYGVRTLGITDTRNGVSTREVLFGLNNNQILGVSRRMLDSRRPREKPNKEHQEEGLIPYGPIPDERKMFLSYSLEVLGMESIITAPALLESTSLVFAYGLDTFFTYRAPSRQFDVLSEEFNKSQLLLTIVALVVAIFVTGPMVRRKRVNTLWK</sequence>
<keyword evidence="17" id="KW-1185">Reference proteome</keyword>
<dbReference type="PANTHER" id="PTHR21573">
    <property type="entry name" value="ER MEMBRANE PROTEIN COMPLEX SUBUNIT 1"/>
    <property type="match status" value="1"/>
</dbReference>
<dbReference type="GO" id="GO:0072546">
    <property type="term" value="C:EMC complex"/>
    <property type="evidence" value="ECO:0007669"/>
    <property type="project" value="InterPro"/>
</dbReference>
<evidence type="ECO:0000256" key="3">
    <source>
        <dbReference type="ARBA" id="ARBA00011276"/>
    </source>
</evidence>
<dbReference type="EMBL" id="MU620957">
    <property type="protein sequence ID" value="KAI8576343.1"/>
    <property type="molecule type" value="Genomic_DNA"/>
</dbReference>
<evidence type="ECO:0000256" key="4">
    <source>
        <dbReference type="ARBA" id="ARBA00020824"/>
    </source>
</evidence>
<dbReference type="PROSITE" id="PS51257">
    <property type="entry name" value="PROKAR_LIPOPROTEIN"/>
    <property type="match status" value="1"/>
</dbReference>
<dbReference type="GeneID" id="75918484"/>
<dbReference type="RefSeq" id="XP_051441347.1">
    <property type="nucleotide sequence ID" value="XM_051593142.1"/>
</dbReference>
<evidence type="ECO:0000256" key="10">
    <source>
        <dbReference type="ARBA" id="ARBA00023180"/>
    </source>
</evidence>
<evidence type="ECO:0000256" key="13">
    <source>
        <dbReference type="SAM" id="SignalP"/>
    </source>
</evidence>
<comment type="caution">
    <text evidence="16">The sequence shown here is derived from an EMBL/GenBank/DDBJ whole genome shotgun (WGS) entry which is preliminary data.</text>
</comment>
<protein>
    <recommendedName>
        <fullName evidence="4">ER membrane protein complex subunit 1</fullName>
    </recommendedName>
</protein>
<keyword evidence="7" id="KW-0256">Endoplasmic reticulum</keyword>
<name>A0AAD5E2F5_UMBRA</name>
<feature type="domain" description="ER membrane protein complex subunit 1 C-terminal" evidence="14">
    <location>
        <begin position="774"/>
        <end position="986"/>
    </location>
</feature>
<evidence type="ECO:0000256" key="12">
    <source>
        <dbReference type="SAM" id="Phobius"/>
    </source>
</evidence>
<dbReference type="Pfam" id="PF07774">
    <property type="entry name" value="EMC1_C"/>
    <property type="match status" value="1"/>
</dbReference>
<gene>
    <name evidence="16" type="ORF">K450DRAFT_274802</name>
</gene>
<dbReference type="InterPro" id="IPR011678">
    <property type="entry name" value="EMC1_C"/>
</dbReference>
<feature type="transmembrane region" description="Helical" evidence="12">
    <location>
        <begin position="959"/>
        <end position="977"/>
    </location>
</feature>
<dbReference type="Gene3D" id="2.130.10.10">
    <property type="entry name" value="YVTN repeat-like/Quinoprotein amine dehydrogenase"/>
    <property type="match status" value="1"/>
</dbReference>
<feature type="signal peptide" evidence="13">
    <location>
        <begin position="1"/>
        <end position="27"/>
    </location>
</feature>
<feature type="region of interest" description="Disordered" evidence="11">
    <location>
        <begin position="872"/>
        <end position="891"/>
    </location>
</feature>
<evidence type="ECO:0000256" key="11">
    <source>
        <dbReference type="SAM" id="MobiDB-lite"/>
    </source>
</evidence>
<reference evidence="16" key="2">
    <citation type="journal article" date="2022" name="Proc. Natl. Acad. Sci. U.S.A.">
        <title>Diploid-dominant life cycles characterize the early evolution of Fungi.</title>
        <authorList>
            <person name="Amses K.R."/>
            <person name="Simmons D.R."/>
            <person name="Longcore J.E."/>
            <person name="Mondo S.J."/>
            <person name="Seto K."/>
            <person name="Jeronimo G.H."/>
            <person name="Bonds A.E."/>
            <person name="Quandt C.A."/>
            <person name="Davis W.J."/>
            <person name="Chang Y."/>
            <person name="Federici B.A."/>
            <person name="Kuo A."/>
            <person name="LaButti K."/>
            <person name="Pangilinan J."/>
            <person name="Andreopoulos W."/>
            <person name="Tritt A."/>
            <person name="Riley R."/>
            <person name="Hundley H."/>
            <person name="Johnson J."/>
            <person name="Lipzen A."/>
            <person name="Barry K."/>
            <person name="Lang B.F."/>
            <person name="Cuomo C.A."/>
            <person name="Buchler N.E."/>
            <person name="Grigoriev I.V."/>
            <person name="Spatafora J.W."/>
            <person name="Stajich J.E."/>
            <person name="James T.Y."/>
        </authorList>
    </citation>
    <scope>NUCLEOTIDE SEQUENCE</scope>
    <source>
        <strain evidence="16">AG</strain>
    </source>
</reference>